<keyword evidence="7" id="KW-1185">Reference proteome</keyword>
<dbReference type="PROSITE" id="PS51898">
    <property type="entry name" value="TYR_RECOMBINASE"/>
    <property type="match status" value="1"/>
</dbReference>
<comment type="similarity">
    <text evidence="1">Belongs to the 'phage' integrase family.</text>
</comment>
<dbReference type="InterPro" id="IPR002104">
    <property type="entry name" value="Integrase_catalytic"/>
</dbReference>
<dbReference type="Pfam" id="PF00589">
    <property type="entry name" value="Phage_integrase"/>
    <property type="match status" value="1"/>
</dbReference>
<evidence type="ECO:0000259" key="5">
    <source>
        <dbReference type="PROSITE" id="PS51898"/>
    </source>
</evidence>
<reference evidence="6 7" key="1">
    <citation type="submission" date="2021-10" db="EMBL/GenBank/DDBJ databases">
        <title>Draft genome of Aestuariibacter halophilus JC2043.</title>
        <authorList>
            <person name="Emsley S.A."/>
            <person name="Pfannmuller K.M."/>
            <person name="Ushijima B."/>
            <person name="Saw J.H."/>
            <person name="Videau P."/>
        </authorList>
    </citation>
    <scope>NUCLEOTIDE SEQUENCE [LARGE SCALE GENOMIC DNA]</scope>
    <source>
        <strain evidence="6 7">JC2043</strain>
    </source>
</reference>
<dbReference type="NCBIfam" id="NF007246">
    <property type="entry name" value="PRK09692.1"/>
    <property type="match status" value="1"/>
</dbReference>
<evidence type="ECO:0000256" key="3">
    <source>
        <dbReference type="ARBA" id="ARBA00023125"/>
    </source>
</evidence>
<keyword evidence="2" id="KW-0229">DNA integration</keyword>
<dbReference type="InterPro" id="IPR038488">
    <property type="entry name" value="Integrase_DNA-bd_sf"/>
</dbReference>
<dbReference type="CDD" id="cd00801">
    <property type="entry name" value="INT_P4_C"/>
    <property type="match status" value="1"/>
</dbReference>
<organism evidence="6 7">
    <name type="scientific">Fluctibacter halophilus</name>
    <dbReference type="NCBI Taxonomy" id="226011"/>
    <lineage>
        <taxon>Bacteria</taxon>
        <taxon>Pseudomonadati</taxon>
        <taxon>Pseudomonadota</taxon>
        <taxon>Gammaproteobacteria</taxon>
        <taxon>Alteromonadales</taxon>
        <taxon>Alteromonadaceae</taxon>
        <taxon>Fluctibacter</taxon>
    </lineage>
</organism>
<keyword evidence="3" id="KW-0238">DNA-binding</keyword>
<comment type="caution">
    <text evidence="6">The sequence shown here is derived from an EMBL/GenBank/DDBJ whole genome shotgun (WGS) entry which is preliminary data.</text>
</comment>
<dbReference type="EMBL" id="JAJEWP010000001">
    <property type="protein sequence ID" value="MCC2615922.1"/>
    <property type="molecule type" value="Genomic_DNA"/>
</dbReference>
<evidence type="ECO:0000313" key="7">
    <source>
        <dbReference type="Proteomes" id="UP001520878"/>
    </source>
</evidence>
<dbReference type="InterPro" id="IPR011010">
    <property type="entry name" value="DNA_brk_join_enz"/>
</dbReference>
<evidence type="ECO:0000256" key="2">
    <source>
        <dbReference type="ARBA" id="ARBA00022908"/>
    </source>
</evidence>
<gene>
    <name evidence="6" type="ORF">LJ739_06685</name>
</gene>
<proteinExistence type="inferred from homology"/>
<dbReference type="InterPro" id="IPR050808">
    <property type="entry name" value="Phage_Integrase"/>
</dbReference>
<dbReference type="InterPro" id="IPR013762">
    <property type="entry name" value="Integrase-like_cat_sf"/>
</dbReference>
<dbReference type="Gene3D" id="1.10.150.130">
    <property type="match status" value="1"/>
</dbReference>
<dbReference type="InterPro" id="IPR053876">
    <property type="entry name" value="Phage_int_M"/>
</dbReference>
<dbReference type="PANTHER" id="PTHR30629">
    <property type="entry name" value="PROPHAGE INTEGRASE"/>
    <property type="match status" value="1"/>
</dbReference>
<dbReference type="Gene3D" id="3.30.160.390">
    <property type="entry name" value="Integrase, DNA-binding domain"/>
    <property type="match status" value="1"/>
</dbReference>
<dbReference type="Pfam" id="PF13356">
    <property type="entry name" value="Arm-DNA-bind_3"/>
    <property type="match status" value="1"/>
</dbReference>
<dbReference type="PANTHER" id="PTHR30629:SF6">
    <property type="entry name" value="PROPHAGE INTEGRASE INTA-RELATED"/>
    <property type="match status" value="1"/>
</dbReference>
<dbReference type="InterPro" id="IPR025166">
    <property type="entry name" value="Integrase_DNA_bind_dom"/>
</dbReference>
<evidence type="ECO:0000256" key="4">
    <source>
        <dbReference type="ARBA" id="ARBA00023172"/>
    </source>
</evidence>
<evidence type="ECO:0000313" key="6">
    <source>
        <dbReference type="EMBL" id="MCC2615922.1"/>
    </source>
</evidence>
<accession>A0ABS8G5P7</accession>
<dbReference type="Proteomes" id="UP001520878">
    <property type="component" value="Unassembled WGS sequence"/>
</dbReference>
<sequence length="416" mass="47257">MARRTLPLNTTQVNSAKAAGKVYNLFDGQGLMLRVKPNGSKLWIFNYYKPYTKKRTDISIGQYPAVGLAAAREKRKEYLSLLAGNIDPKEHRDEQARQKREALENTFEAVAGRWMELHRTKVTEGTAAKMWRSLEKHVFPKVGKLPIEQLTAPKAIEILNSITGRDCFEMARMVSQRMNNVMTFAVNAGIVHHNPLAGIKQMIPSNTTQNMPSLAPAELPQLMKALNFANIKFQTRCLIEWQLHTMTRPGEAVTARWEEIDFKEALWIIPAEKMKMGREHRIPLTEQAIALLELMKPLSGHREYIFPSYKNPRSHANKETANTALKRMGFKNRLVAHGMRSLASTTLNEQGFDKDVIEAALSHSDSDQIRSAYNRATYLERRRVMMQWWSEHIEKSSIGSLSLLGIDRSVGNACIG</sequence>
<dbReference type="Gene3D" id="1.10.443.10">
    <property type="entry name" value="Intergrase catalytic core"/>
    <property type="match status" value="1"/>
</dbReference>
<feature type="domain" description="Tyr recombinase" evidence="5">
    <location>
        <begin position="209"/>
        <end position="386"/>
    </location>
</feature>
<keyword evidence="4" id="KW-0233">DNA recombination</keyword>
<evidence type="ECO:0000256" key="1">
    <source>
        <dbReference type="ARBA" id="ARBA00008857"/>
    </source>
</evidence>
<protein>
    <submittedName>
        <fullName evidence="6">Tyrosine-type recombinase/integrase</fullName>
    </submittedName>
</protein>
<dbReference type="SUPFAM" id="SSF56349">
    <property type="entry name" value="DNA breaking-rejoining enzymes"/>
    <property type="match status" value="1"/>
</dbReference>
<dbReference type="InterPro" id="IPR010998">
    <property type="entry name" value="Integrase_recombinase_N"/>
</dbReference>
<dbReference type="Pfam" id="PF22022">
    <property type="entry name" value="Phage_int_M"/>
    <property type="match status" value="1"/>
</dbReference>
<dbReference type="RefSeq" id="WP_229158338.1">
    <property type="nucleotide sequence ID" value="NZ_JAJEWP010000001.1"/>
</dbReference>
<name>A0ABS8G5P7_9ALTE</name>